<evidence type="ECO:0000256" key="1">
    <source>
        <dbReference type="SAM" id="MobiDB-lite"/>
    </source>
</evidence>
<evidence type="ECO:0000259" key="2">
    <source>
        <dbReference type="Pfam" id="PF13391"/>
    </source>
</evidence>
<reference evidence="4" key="1">
    <citation type="journal article" date="2023" name="Mol. Phylogenet. Evol.">
        <title>Genome-scale phylogeny and comparative genomics of the fungal order Sordariales.</title>
        <authorList>
            <person name="Hensen N."/>
            <person name="Bonometti L."/>
            <person name="Westerberg I."/>
            <person name="Brannstrom I.O."/>
            <person name="Guillou S."/>
            <person name="Cros-Aarteil S."/>
            <person name="Calhoun S."/>
            <person name="Haridas S."/>
            <person name="Kuo A."/>
            <person name="Mondo S."/>
            <person name="Pangilinan J."/>
            <person name="Riley R."/>
            <person name="LaButti K."/>
            <person name="Andreopoulos B."/>
            <person name="Lipzen A."/>
            <person name="Chen C."/>
            <person name="Yan M."/>
            <person name="Daum C."/>
            <person name="Ng V."/>
            <person name="Clum A."/>
            <person name="Steindorff A."/>
            <person name="Ohm R.A."/>
            <person name="Martin F."/>
            <person name="Silar P."/>
            <person name="Natvig D.O."/>
            <person name="Lalanne C."/>
            <person name="Gautier V."/>
            <person name="Ament-Velasquez S.L."/>
            <person name="Kruys A."/>
            <person name="Hutchinson M.I."/>
            <person name="Powell A.J."/>
            <person name="Barry K."/>
            <person name="Miller A.N."/>
            <person name="Grigoriev I.V."/>
            <person name="Debuchy R."/>
            <person name="Gladieux P."/>
            <person name="Hiltunen Thoren M."/>
            <person name="Johannesson H."/>
        </authorList>
    </citation>
    <scope>NUCLEOTIDE SEQUENCE [LARGE SCALE GENOMIC DNA]</scope>
    <source>
        <strain evidence="4">CBS 340.73</strain>
    </source>
</reference>
<name>A0AAN6S2V3_9PEZI</name>
<feature type="compositionally biased region" description="Basic and acidic residues" evidence="1">
    <location>
        <begin position="169"/>
        <end position="180"/>
    </location>
</feature>
<feature type="compositionally biased region" description="Polar residues" evidence="1">
    <location>
        <begin position="157"/>
        <end position="168"/>
    </location>
</feature>
<feature type="region of interest" description="Disordered" evidence="1">
    <location>
        <begin position="145"/>
        <end position="180"/>
    </location>
</feature>
<comment type="caution">
    <text evidence="3">The sequence shown here is derived from an EMBL/GenBank/DDBJ whole genome shotgun (WGS) entry which is preliminary data.</text>
</comment>
<evidence type="ECO:0000313" key="3">
    <source>
        <dbReference type="EMBL" id="KAK3937791.1"/>
    </source>
</evidence>
<feature type="domain" description="HNH nuclease" evidence="2">
    <location>
        <begin position="194"/>
        <end position="280"/>
    </location>
</feature>
<dbReference type="EMBL" id="MU853845">
    <property type="protein sequence ID" value="KAK3937791.1"/>
    <property type="molecule type" value="Genomic_DNA"/>
</dbReference>
<sequence>MATQDDWHQLFKEFDKQTAGNPAKRHALRRFLASVPVNEGTSPLLPIHEAEERLRCVNVIEAFWETEFQDLTLLSPDQYHPLHDVQRTALFNMDLSSLRFAASPHPAYMTILLESLCKIPCLAKMFTTRGLNKDERAMAEIASPIRRTPGLPDPDQTVETIATTSSDPTKIKDGSAERDKAQAEKRRVLDNYRCIITKTQHPEVCHIFPLAANAKETEREKLAKYLKNAEEFLFTGDLSSRRNQLRSFFTSRVGVSDQKWNMISLTPTLHDWWGRAFFGLKCLGPTSVASDPQQIIRLKLQFHWMVWRRRGDYSDNKPTCTLGRCVDEFLAAFPNDVGGDVAPYYGNPTRPDPLPLVAVARPETGWVVETGDIFHVDMQSKYVEHMQCAFDFRWALCKMIAMAGGAEALDDVGDEPEFLNEHGRFPGLEASRKFAFSCLETPDKN</sequence>
<gene>
    <name evidence="3" type="ORF">QBC46DRAFT_318954</name>
</gene>
<keyword evidence="4" id="KW-1185">Reference proteome</keyword>
<dbReference type="InterPro" id="IPR003615">
    <property type="entry name" value="HNH_nuc"/>
</dbReference>
<proteinExistence type="predicted"/>
<dbReference type="Pfam" id="PF13391">
    <property type="entry name" value="HNH_2"/>
    <property type="match status" value="1"/>
</dbReference>
<accession>A0AAN6S2V3</accession>
<dbReference type="Proteomes" id="UP001303473">
    <property type="component" value="Unassembled WGS sequence"/>
</dbReference>
<evidence type="ECO:0000313" key="4">
    <source>
        <dbReference type="Proteomes" id="UP001303473"/>
    </source>
</evidence>
<protein>
    <recommendedName>
        <fullName evidence="2">HNH nuclease domain-containing protein</fullName>
    </recommendedName>
</protein>
<organism evidence="3 4">
    <name type="scientific">Diplogelasinospora grovesii</name>
    <dbReference type="NCBI Taxonomy" id="303347"/>
    <lineage>
        <taxon>Eukaryota</taxon>
        <taxon>Fungi</taxon>
        <taxon>Dikarya</taxon>
        <taxon>Ascomycota</taxon>
        <taxon>Pezizomycotina</taxon>
        <taxon>Sordariomycetes</taxon>
        <taxon>Sordariomycetidae</taxon>
        <taxon>Sordariales</taxon>
        <taxon>Diplogelasinosporaceae</taxon>
        <taxon>Diplogelasinospora</taxon>
    </lineage>
</organism>
<dbReference type="AlphaFoldDB" id="A0AAN6S2V3"/>